<comment type="subunit">
    <text evidence="6">Homodimer.</text>
</comment>
<protein>
    <recommendedName>
        <fullName evidence="6">Iron-sulfur cluster carrier protein</fullName>
    </recommendedName>
</protein>
<evidence type="ECO:0000313" key="7">
    <source>
        <dbReference type="EMBL" id="SHJ82864.1"/>
    </source>
</evidence>
<dbReference type="PROSITE" id="PS01215">
    <property type="entry name" value="MRP"/>
    <property type="match status" value="1"/>
</dbReference>
<organism evidence="7 8">
    <name type="scientific">Desulfofundulus thermosubterraneus DSM 16057</name>
    <dbReference type="NCBI Taxonomy" id="1121432"/>
    <lineage>
        <taxon>Bacteria</taxon>
        <taxon>Bacillati</taxon>
        <taxon>Bacillota</taxon>
        <taxon>Clostridia</taxon>
        <taxon>Eubacteriales</taxon>
        <taxon>Peptococcaceae</taxon>
        <taxon>Desulfofundulus</taxon>
    </lineage>
</organism>
<keyword evidence="5 6" id="KW-0411">Iron-sulfur</keyword>
<keyword evidence="2 6" id="KW-0547">Nucleotide-binding</keyword>
<dbReference type="Proteomes" id="UP000184529">
    <property type="component" value="Unassembled WGS sequence"/>
</dbReference>
<dbReference type="PANTHER" id="PTHR42961:SF2">
    <property type="entry name" value="IRON-SULFUR PROTEIN NUBPL"/>
    <property type="match status" value="1"/>
</dbReference>
<evidence type="ECO:0000256" key="5">
    <source>
        <dbReference type="ARBA" id="ARBA00023014"/>
    </source>
</evidence>
<evidence type="ECO:0000256" key="2">
    <source>
        <dbReference type="ARBA" id="ARBA00022741"/>
    </source>
</evidence>
<dbReference type="GO" id="GO:0046872">
    <property type="term" value="F:metal ion binding"/>
    <property type="evidence" value="ECO:0007669"/>
    <property type="project" value="UniProtKB-KW"/>
</dbReference>
<dbReference type="GO" id="GO:0016226">
    <property type="term" value="P:iron-sulfur cluster assembly"/>
    <property type="evidence" value="ECO:0007669"/>
    <property type="project" value="InterPro"/>
</dbReference>
<dbReference type="PANTHER" id="PTHR42961">
    <property type="entry name" value="IRON-SULFUR PROTEIN NUBPL"/>
    <property type="match status" value="1"/>
</dbReference>
<dbReference type="HAMAP" id="MF_02040">
    <property type="entry name" value="Mrp_NBP35"/>
    <property type="match status" value="1"/>
</dbReference>
<gene>
    <name evidence="7" type="ORF">SAMN02745219_03435</name>
</gene>
<dbReference type="STRING" id="1121432.SAMN02745219_03435"/>
<dbReference type="RefSeq" id="WP_072871488.1">
    <property type="nucleotide sequence ID" value="NZ_FQZM01000070.1"/>
</dbReference>
<proteinExistence type="inferred from homology"/>
<dbReference type="FunFam" id="3.40.50.300:FF:001119">
    <property type="entry name" value="Iron-sulfur cluster carrier protein"/>
    <property type="match status" value="1"/>
</dbReference>
<keyword evidence="6" id="KW-0378">Hydrolase</keyword>
<sequence>MDETKCTSCKDKDTGRCNTGQCTGSPFLPQNEASDIRKVIAVMSGKGGVGKSSVSALLAVAMARRGYKVGILDADITGPSIPKIFGLVDRPEQFKNYILPVKTSLGIQVMSLNLFLPQEDDPVIWRGPILASAVKQFWSDVAWGELDYLIVDMPPGTGDVPLTVMQSLPLNGLVAVSSPQDLAMMVVSKTIKMARQACIPILGLVENMSYIACPHCGEKIQPFGNGSVKEAASKTGLPLLAVLPVDPELAKLADAGRIEDYEGTSLKNIEPLVEVVENQKTPA</sequence>
<comment type="function">
    <text evidence="6">Binds and transfers iron-sulfur (Fe-S) clusters to target apoproteins. Can hydrolyze ATP.</text>
</comment>
<dbReference type="InterPro" id="IPR000808">
    <property type="entry name" value="Mrp-like_CS"/>
</dbReference>
<name>A0A1M6MHC4_9FIRM</name>
<comment type="similarity">
    <text evidence="6">Belongs to the Mrp/NBP35 ATP-binding proteins family.</text>
</comment>
<keyword evidence="3 6" id="KW-0067">ATP-binding</keyword>
<dbReference type="SUPFAM" id="SSF52540">
    <property type="entry name" value="P-loop containing nucleoside triphosphate hydrolases"/>
    <property type="match status" value="1"/>
</dbReference>
<keyword evidence="1 6" id="KW-0479">Metal-binding</keyword>
<dbReference type="GO" id="GO:0140663">
    <property type="term" value="F:ATP-dependent FeS chaperone activity"/>
    <property type="evidence" value="ECO:0007669"/>
    <property type="project" value="InterPro"/>
</dbReference>
<evidence type="ECO:0000256" key="1">
    <source>
        <dbReference type="ARBA" id="ARBA00022723"/>
    </source>
</evidence>
<dbReference type="InterPro" id="IPR044304">
    <property type="entry name" value="NUBPL-like"/>
</dbReference>
<keyword evidence="8" id="KW-1185">Reference proteome</keyword>
<dbReference type="OrthoDB" id="9809679at2"/>
<keyword evidence="4 6" id="KW-0408">Iron</keyword>
<evidence type="ECO:0000256" key="4">
    <source>
        <dbReference type="ARBA" id="ARBA00023004"/>
    </source>
</evidence>
<reference evidence="8" key="1">
    <citation type="submission" date="2016-11" db="EMBL/GenBank/DDBJ databases">
        <authorList>
            <person name="Varghese N."/>
            <person name="Submissions S."/>
        </authorList>
    </citation>
    <scope>NUCLEOTIDE SEQUENCE [LARGE SCALE GENOMIC DNA]</scope>
    <source>
        <strain evidence="8">DSM 16057</strain>
    </source>
</reference>
<accession>A0A1M6MHC4</accession>
<dbReference type="GO" id="GO:0051539">
    <property type="term" value="F:4 iron, 4 sulfur cluster binding"/>
    <property type="evidence" value="ECO:0007669"/>
    <property type="project" value="TreeGrafter"/>
</dbReference>
<dbReference type="InterPro" id="IPR019591">
    <property type="entry name" value="Mrp/NBP35_ATP-bd"/>
</dbReference>
<evidence type="ECO:0000256" key="6">
    <source>
        <dbReference type="HAMAP-Rule" id="MF_02040"/>
    </source>
</evidence>
<evidence type="ECO:0000256" key="3">
    <source>
        <dbReference type="ARBA" id="ARBA00022840"/>
    </source>
</evidence>
<dbReference type="GO" id="GO:0005524">
    <property type="term" value="F:ATP binding"/>
    <property type="evidence" value="ECO:0007669"/>
    <property type="project" value="UniProtKB-UniRule"/>
</dbReference>
<dbReference type="GO" id="GO:0016887">
    <property type="term" value="F:ATP hydrolysis activity"/>
    <property type="evidence" value="ECO:0007669"/>
    <property type="project" value="UniProtKB-UniRule"/>
</dbReference>
<feature type="binding site" evidence="6">
    <location>
        <begin position="45"/>
        <end position="52"/>
    </location>
    <ligand>
        <name>ATP</name>
        <dbReference type="ChEBI" id="CHEBI:30616"/>
    </ligand>
</feature>
<dbReference type="InterPro" id="IPR033756">
    <property type="entry name" value="YlxH/NBP35"/>
</dbReference>
<dbReference type="Gene3D" id="3.40.50.300">
    <property type="entry name" value="P-loop containing nucleotide triphosphate hydrolases"/>
    <property type="match status" value="1"/>
</dbReference>
<evidence type="ECO:0000313" key="8">
    <source>
        <dbReference type="Proteomes" id="UP000184529"/>
    </source>
</evidence>
<dbReference type="InterPro" id="IPR027417">
    <property type="entry name" value="P-loop_NTPase"/>
</dbReference>
<dbReference type="EMBL" id="FQZM01000070">
    <property type="protein sequence ID" value="SHJ82864.1"/>
    <property type="molecule type" value="Genomic_DNA"/>
</dbReference>
<dbReference type="AlphaFoldDB" id="A0A1M6MHC4"/>
<dbReference type="Pfam" id="PF10609">
    <property type="entry name" value="ParA"/>
    <property type="match status" value="1"/>
</dbReference>
<dbReference type="CDD" id="cd02037">
    <property type="entry name" value="Mrp_NBP35"/>
    <property type="match status" value="1"/>
</dbReference>